<dbReference type="InterPro" id="IPR007219">
    <property type="entry name" value="XnlR_reg_dom"/>
</dbReference>
<feature type="region of interest" description="Disordered" evidence="8">
    <location>
        <begin position="659"/>
        <end position="726"/>
    </location>
</feature>
<evidence type="ECO:0000256" key="7">
    <source>
        <dbReference type="ARBA" id="ARBA00023242"/>
    </source>
</evidence>
<dbReference type="InterPro" id="IPR001138">
    <property type="entry name" value="Zn2Cys6_DnaBD"/>
</dbReference>
<dbReference type="EMBL" id="LAFY01004321">
    <property type="protein sequence ID" value="KJX93221.1"/>
    <property type="molecule type" value="Genomic_DNA"/>
</dbReference>
<evidence type="ECO:0000256" key="4">
    <source>
        <dbReference type="ARBA" id="ARBA00023015"/>
    </source>
</evidence>
<dbReference type="STRING" id="1047168.A0A0F4G776"/>
<feature type="compositionally biased region" description="Polar residues" evidence="8">
    <location>
        <begin position="663"/>
        <end position="678"/>
    </location>
</feature>
<name>A0A0F4G776_9PEZI</name>
<keyword evidence="4" id="KW-0805">Transcription regulation</keyword>
<protein>
    <recommendedName>
        <fullName evidence="9">Zn(2)-C6 fungal-type domain-containing protein</fullName>
    </recommendedName>
</protein>
<dbReference type="OrthoDB" id="2154091at2759"/>
<feature type="compositionally biased region" description="Low complexity" evidence="8">
    <location>
        <begin position="696"/>
        <end position="714"/>
    </location>
</feature>
<feature type="compositionally biased region" description="Polar residues" evidence="8">
    <location>
        <begin position="7"/>
        <end position="22"/>
    </location>
</feature>
<organism evidence="10 11">
    <name type="scientific">Zymoseptoria brevis</name>
    <dbReference type="NCBI Taxonomy" id="1047168"/>
    <lineage>
        <taxon>Eukaryota</taxon>
        <taxon>Fungi</taxon>
        <taxon>Dikarya</taxon>
        <taxon>Ascomycota</taxon>
        <taxon>Pezizomycotina</taxon>
        <taxon>Dothideomycetes</taxon>
        <taxon>Dothideomycetidae</taxon>
        <taxon>Mycosphaerellales</taxon>
        <taxon>Mycosphaerellaceae</taxon>
        <taxon>Zymoseptoria</taxon>
    </lineage>
</organism>
<gene>
    <name evidence="10" type="ORF">TI39_contig4362g00003</name>
</gene>
<keyword evidence="2" id="KW-0479">Metal-binding</keyword>
<evidence type="ECO:0000313" key="11">
    <source>
        <dbReference type="Proteomes" id="UP000033647"/>
    </source>
</evidence>
<dbReference type="Proteomes" id="UP000033647">
    <property type="component" value="Unassembled WGS sequence"/>
</dbReference>
<keyword evidence="5" id="KW-0238">DNA-binding</keyword>
<feature type="region of interest" description="Disordered" evidence="8">
    <location>
        <begin position="1"/>
        <end position="31"/>
    </location>
</feature>
<accession>A0A0F4G776</accession>
<dbReference type="GO" id="GO:0000981">
    <property type="term" value="F:DNA-binding transcription factor activity, RNA polymerase II-specific"/>
    <property type="evidence" value="ECO:0007669"/>
    <property type="project" value="InterPro"/>
</dbReference>
<dbReference type="GO" id="GO:0006351">
    <property type="term" value="P:DNA-templated transcription"/>
    <property type="evidence" value="ECO:0007669"/>
    <property type="project" value="InterPro"/>
</dbReference>
<keyword evidence="11" id="KW-1185">Reference proteome</keyword>
<dbReference type="PANTHER" id="PTHR31313:SF81">
    <property type="entry name" value="TY1 ENHANCER ACTIVATOR"/>
    <property type="match status" value="1"/>
</dbReference>
<feature type="domain" description="Zn(2)-C6 fungal-type" evidence="9">
    <location>
        <begin position="34"/>
        <end position="66"/>
    </location>
</feature>
<reference evidence="10 11" key="1">
    <citation type="submission" date="2015-03" db="EMBL/GenBank/DDBJ databases">
        <title>RNA-seq based gene annotation and comparative genomics of four Zymoseptoria species reveal species-specific pathogenicity related genes and transposable element activity.</title>
        <authorList>
            <person name="Grandaubert J."/>
            <person name="Bhattacharyya A."/>
            <person name="Stukenbrock E.H."/>
        </authorList>
    </citation>
    <scope>NUCLEOTIDE SEQUENCE [LARGE SCALE GENOMIC DNA]</scope>
    <source>
        <strain evidence="10 11">Zb18110</strain>
    </source>
</reference>
<dbReference type="AlphaFoldDB" id="A0A0F4G776"/>
<dbReference type="SMART" id="SM00906">
    <property type="entry name" value="Fungal_trans"/>
    <property type="match status" value="1"/>
</dbReference>
<dbReference type="GO" id="GO:0005634">
    <property type="term" value="C:nucleus"/>
    <property type="evidence" value="ECO:0007669"/>
    <property type="project" value="UniProtKB-SubCell"/>
</dbReference>
<feature type="region of interest" description="Disordered" evidence="8">
    <location>
        <begin position="835"/>
        <end position="862"/>
    </location>
</feature>
<proteinExistence type="predicted"/>
<dbReference type="PROSITE" id="PS00463">
    <property type="entry name" value="ZN2_CY6_FUNGAL_1"/>
    <property type="match status" value="1"/>
</dbReference>
<keyword evidence="3" id="KW-0862">Zinc</keyword>
<comment type="subcellular location">
    <subcellularLocation>
        <location evidence="1">Nucleus</location>
    </subcellularLocation>
</comment>
<evidence type="ECO:0000259" key="9">
    <source>
        <dbReference type="PROSITE" id="PS50048"/>
    </source>
</evidence>
<evidence type="ECO:0000256" key="5">
    <source>
        <dbReference type="ARBA" id="ARBA00023125"/>
    </source>
</evidence>
<comment type="caution">
    <text evidence="10">The sequence shown here is derived from an EMBL/GenBank/DDBJ whole genome shotgun (WGS) entry which is preliminary data.</text>
</comment>
<dbReference type="Pfam" id="PF04082">
    <property type="entry name" value="Fungal_trans"/>
    <property type="match status" value="1"/>
</dbReference>
<dbReference type="PROSITE" id="PS50048">
    <property type="entry name" value="ZN2_CY6_FUNGAL_2"/>
    <property type="match status" value="1"/>
</dbReference>
<feature type="compositionally biased region" description="Basic residues" evidence="8">
    <location>
        <begin position="685"/>
        <end position="695"/>
    </location>
</feature>
<dbReference type="InterPro" id="IPR036864">
    <property type="entry name" value="Zn2-C6_fun-type_DNA-bd_sf"/>
</dbReference>
<dbReference type="SMART" id="SM00066">
    <property type="entry name" value="GAL4"/>
    <property type="match status" value="1"/>
</dbReference>
<evidence type="ECO:0000256" key="8">
    <source>
        <dbReference type="SAM" id="MobiDB-lite"/>
    </source>
</evidence>
<dbReference type="Gene3D" id="4.10.240.10">
    <property type="entry name" value="Zn(2)-C6 fungal-type DNA-binding domain"/>
    <property type="match status" value="1"/>
</dbReference>
<dbReference type="GO" id="GO:0008270">
    <property type="term" value="F:zinc ion binding"/>
    <property type="evidence" value="ECO:0007669"/>
    <property type="project" value="InterPro"/>
</dbReference>
<feature type="compositionally biased region" description="Polar residues" evidence="8">
    <location>
        <begin position="715"/>
        <end position="726"/>
    </location>
</feature>
<feature type="region of interest" description="Disordered" evidence="8">
    <location>
        <begin position="101"/>
        <end position="160"/>
    </location>
</feature>
<dbReference type="CDD" id="cd00067">
    <property type="entry name" value="GAL4"/>
    <property type="match status" value="1"/>
</dbReference>
<keyword evidence="7" id="KW-0539">Nucleus</keyword>
<evidence type="ECO:0000256" key="3">
    <source>
        <dbReference type="ARBA" id="ARBA00022833"/>
    </source>
</evidence>
<dbReference type="CDD" id="cd12148">
    <property type="entry name" value="fungal_TF_MHR"/>
    <property type="match status" value="1"/>
</dbReference>
<evidence type="ECO:0000256" key="6">
    <source>
        <dbReference type="ARBA" id="ARBA00023163"/>
    </source>
</evidence>
<dbReference type="InterPro" id="IPR051615">
    <property type="entry name" value="Transcr_Regulatory_Elem"/>
</dbReference>
<evidence type="ECO:0000256" key="1">
    <source>
        <dbReference type="ARBA" id="ARBA00004123"/>
    </source>
</evidence>
<evidence type="ECO:0000256" key="2">
    <source>
        <dbReference type="ARBA" id="ARBA00022723"/>
    </source>
</evidence>
<dbReference type="Pfam" id="PF00172">
    <property type="entry name" value="Zn_clus"/>
    <property type="match status" value="1"/>
</dbReference>
<dbReference type="SUPFAM" id="SSF57701">
    <property type="entry name" value="Zn2/Cys6 DNA-binding domain"/>
    <property type="match status" value="1"/>
</dbReference>
<dbReference type="GO" id="GO:0003677">
    <property type="term" value="F:DNA binding"/>
    <property type="evidence" value="ECO:0007669"/>
    <property type="project" value="UniProtKB-KW"/>
</dbReference>
<keyword evidence="6" id="KW-0804">Transcription</keyword>
<dbReference type="PANTHER" id="PTHR31313">
    <property type="entry name" value="TY1 ENHANCER ACTIVATOR"/>
    <property type="match status" value="1"/>
</dbReference>
<sequence length="862" mass="95675">MPEATINYDSQAMESETGASSNKRQKSRHRASIACATCRERRIRCEVPPGERECKQCKRSGAQCVIKNDDERRRPISRAYMTTLTERVALLETLLKENGIEPPPVTYPSKTTRGSLFADGDESPARPAVPPFASASTAAKHEPTSAGGTNPENDSVDEFGSSNADIQRERHEQDGGANLDEKKTGLVSRLLSTRGHLSFDQLSGRLRWYGGTANCHIYSELDVPATAPCTQPPEQAKRAERCIRTLSLETHDYLMELFWQHYNGVLHVVHQEAFNEDREHGRTQFYSGFLHVCILAMGYRHADESRPDIQRLALPERESTLHREAKYMLDLELECPGGIPSVAALLILGDSEVGVGRDNPGWMYAGMAMRLCFDIGLHLDSSRAGLSQREIDIRRMTLWACVVYDRYWSLFLGRPLTIKSVDLEIYSLADEFERLGTCMPAGKEKSLNTRIYEALIDLMEIGGKIAELADFRRNTPTVSAPDQSAYFRMAEIDRDLKNWTSRLPQDLRYNEENRKNAPFSFYLLHQQYHAVLILLHRPFARYDDTDCSTSAEVTALDSHFSRASRTICTKSAIAMARLFWQHRQKFDGKVISSIGMQHAGAAATALIAALAYMPDIADRTNNMQYLEVLHSALQDMAHPFQPAERMAAVLNAVMIELRGGPISPSNSTNPARRSSTTLEPEGGVAKRRQTNKISKKASNSSLQSSLSKKASSSSMQAPTSAPRENQISDTSLETAMLGQQTQAPLQASTGEYGMVPPGSELSPWPAMPLENVQYQHMLTPSSSSNTQFAWNHTHLGSQNFSQLPQGTALNHGLAPLPNDQSQFIYLPTEEDWHRWQSLPSNGGGSSNGASGQYPANGFGGTN</sequence>
<evidence type="ECO:0000313" key="10">
    <source>
        <dbReference type="EMBL" id="KJX93221.1"/>
    </source>
</evidence>